<keyword evidence="4" id="KW-1185">Reference proteome</keyword>
<dbReference type="SUPFAM" id="SSF46785">
    <property type="entry name" value="Winged helix' DNA-binding domain"/>
    <property type="match status" value="1"/>
</dbReference>
<dbReference type="InterPro" id="IPR036388">
    <property type="entry name" value="WH-like_DNA-bd_sf"/>
</dbReference>
<dbReference type="InterPro" id="IPR036390">
    <property type="entry name" value="WH_DNA-bd_sf"/>
</dbReference>
<feature type="coiled-coil region" evidence="1">
    <location>
        <begin position="123"/>
        <end position="150"/>
    </location>
</feature>
<evidence type="ECO:0000313" key="4">
    <source>
        <dbReference type="Proteomes" id="UP001597283"/>
    </source>
</evidence>
<dbReference type="RefSeq" id="WP_380940644.1">
    <property type="nucleotide sequence ID" value="NZ_JBHUFC010000003.1"/>
</dbReference>
<accession>A0ABW4NG42</accession>
<feature type="domain" description="Transcription regulator PadR N-terminal" evidence="2">
    <location>
        <begin position="26"/>
        <end position="87"/>
    </location>
</feature>
<evidence type="ECO:0000313" key="3">
    <source>
        <dbReference type="EMBL" id="MFD1788260.1"/>
    </source>
</evidence>
<evidence type="ECO:0000256" key="1">
    <source>
        <dbReference type="SAM" id="Coils"/>
    </source>
</evidence>
<sequence length="176" mass="19713">MHDPDGPLTELEGAILSEIHHRGADTAFKVRRAFQNSPSHEWSGSAGAVYPAIRRLTGHGLIAADTSSTGRRTSILTLTEKGSVKLNEWISDVDRAASLGLDPFRLRSGLWDHLPPQQRLLGLKALFTKIERQLEELAAYKATLDTVEQRRIDLSIDLQRLRLAWIDDEMAHSIDR</sequence>
<protein>
    <submittedName>
        <fullName evidence="3">PadR family transcriptional regulator</fullName>
    </submittedName>
</protein>
<keyword evidence="1" id="KW-0175">Coiled coil</keyword>
<name>A0ABW4NG42_9SPHN</name>
<dbReference type="EMBL" id="JBHUFC010000003">
    <property type="protein sequence ID" value="MFD1788260.1"/>
    <property type="molecule type" value="Genomic_DNA"/>
</dbReference>
<evidence type="ECO:0000259" key="2">
    <source>
        <dbReference type="Pfam" id="PF03551"/>
    </source>
</evidence>
<dbReference type="InterPro" id="IPR005149">
    <property type="entry name" value="Tscrpt_reg_PadR_N"/>
</dbReference>
<proteinExistence type="predicted"/>
<dbReference type="Proteomes" id="UP001597283">
    <property type="component" value="Unassembled WGS sequence"/>
</dbReference>
<dbReference type="Pfam" id="PF03551">
    <property type="entry name" value="PadR"/>
    <property type="match status" value="1"/>
</dbReference>
<organism evidence="3 4">
    <name type="scientific">Sphingomonas floccifaciens</name>
    <dbReference type="NCBI Taxonomy" id="1844115"/>
    <lineage>
        <taxon>Bacteria</taxon>
        <taxon>Pseudomonadati</taxon>
        <taxon>Pseudomonadota</taxon>
        <taxon>Alphaproteobacteria</taxon>
        <taxon>Sphingomonadales</taxon>
        <taxon>Sphingomonadaceae</taxon>
        <taxon>Sphingomonas</taxon>
    </lineage>
</organism>
<dbReference type="Gene3D" id="1.10.10.10">
    <property type="entry name" value="Winged helix-like DNA-binding domain superfamily/Winged helix DNA-binding domain"/>
    <property type="match status" value="1"/>
</dbReference>
<reference evidence="4" key="1">
    <citation type="journal article" date="2019" name="Int. J. Syst. Evol. Microbiol.">
        <title>The Global Catalogue of Microorganisms (GCM) 10K type strain sequencing project: providing services to taxonomists for standard genome sequencing and annotation.</title>
        <authorList>
            <consortium name="The Broad Institute Genomics Platform"/>
            <consortium name="The Broad Institute Genome Sequencing Center for Infectious Disease"/>
            <person name="Wu L."/>
            <person name="Ma J."/>
        </authorList>
    </citation>
    <scope>NUCLEOTIDE SEQUENCE [LARGE SCALE GENOMIC DNA]</scope>
    <source>
        <strain evidence="4">Q85</strain>
    </source>
</reference>
<gene>
    <name evidence="3" type="ORF">ACFSC3_11820</name>
</gene>
<comment type="caution">
    <text evidence="3">The sequence shown here is derived from an EMBL/GenBank/DDBJ whole genome shotgun (WGS) entry which is preliminary data.</text>
</comment>